<reference evidence="1 2" key="1">
    <citation type="submission" date="2020-08" db="EMBL/GenBank/DDBJ databases">
        <title>A Genomic Blueprint of the Chicken Gut Microbiome.</title>
        <authorList>
            <person name="Gilroy R."/>
            <person name="Ravi A."/>
            <person name="Getino M."/>
            <person name="Pursley I."/>
            <person name="Horton D.L."/>
            <person name="Alikhan N.-F."/>
            <person name="Baker D."/>
            <person name="Gharbi K."/>
            <person name="Hall N."/>
            <person name="Watson M."/>
            <person name="Adriaenssens E.M."/>
            <person name="Foster-Nyarko E."/>
            <person name="Jarju S."/>
            <person name="Secka A."/>
            <person name="Antonio M."/>
            <person name="Oren A."/>
            <person name="Chaudhuri R."/>
            <person name="La Ragione R.M."/>
            <person name="Hildebrand F."/>
            <person name="Pallen M.J."/>
        </authorList>
    </citation>
    <scope>NUCLEOTIDE SEQUENCE [LARGE SCALE GENOMIC DNA]</scope>
    <source>
        <strain evidence="1 2">Sa1BUA6</strain>
    </source>
</reference>
<accession>A0ABR8VU50</accession>
<keyword evidence="2" id="KW-1185">Reference proteome</keyword>
<dbReference type="RefSeq" id="WP_191730511.1">
    <property type="nucleotide sequence ID" value="NZ_JACSPT010000002.1"/>
</dbReference>
<protein>
    <submittedName>
        <fullName evidence="1">Uncharacterized protein</fullName>
    </submittedName>
</protein>
<sequence length="82" mass="9365">MRKRITHVGVVASRSAHRLYDKNLKTFADDIKQQEAREVFASTIMLRASADLFHLLGDGYEEQLDMLVSIMKEQAKNARNEG</sequence>
<dbReference type="EMBL" id="JACSPT010000002">
    <property type="protein sequence ID" value="MBD8008297.1"/>
    <property type="molecule type" value="Genomic_DNA"/>
</dbReference>
<evidence type="ECO:0000313" key="1">
    <source>
        <dbReference type="EMBL" id="MBD8008297.1"/>
    </source>
</evidence>
<dbReference type="Proteomes" id="UP000621930">
    <property type="component" value="Unassembled WGS sequence"/>
</dbReference>
<evidence type="ECO:0000313" key="2">
    <source>
        <dbReference type="Proteomes" id="UP000621930"/>
    </source>
</evidence>
<name>A0ABR8VU50_9GAMM</name>
<comment type="caution">
    <text evidence="1">The sequence shown here is derived from an EMBL/GenBank/DDBJ whole genome shotgun (WGS) entry which is preliminary data.</text>
</comment>
<proteinExistence type="predicted"/>
<gene>
    <name evidence="1" type="ORF">H9629_02905</name>
</gene>
<organism evidence="1 2">
    <name type="scientific">Acinetobacter pecorum</name>
    <dbReference type="NCBI Taxonomy" id="2762215"/>
    <lineage>
        <taxon>Bacteria</taxon>
        <taxon>Pseudomonadati</taxon>
        <taxon>Pseudomonadota</taxon>
        <taxon>Gammaproteobacteria</taxon>
        <taxon>Moraxellales</taxon>
        <taxon>Moraxellaceae</taxon>
        <taxon>Acinetobacter</taxon>
    </lineage>
</organism>